<dbReference type="STRING" id="1328314.Achr_35980"/>
<gene>
    <name evidence="3" type="ORF">Achr_35980</name>
</gene>
<reference evidence="3 4" key="1">
    <citation type="journal article" date="2015" name="PLoS ONE">
        <title>Azotobacter Genomes: The Genome of Azotobacter chroococcum NCIMB 8003 (ATCC 4412).</title>
        <authorList>
            <person name="Robson R.L."/>
            <person name="Jones R."/>
            <person name="Robson R.M."/>
            <person name="Schwartz A."/>
            <person name="Richardson T.H."/>
        </authorList>
    </citation>
    <scope>NUCLEOTIDE SEQUENCE [LARGE SCALE GENOMIC DNA]</scope>
    <source>
        <strain evidence="3 4">NCIMB 8003</strain>
    </source>
</reference>
<dbReference type="Pfam" id="PF17389">
    <property type="entry name" value="Bac_rhamnosid6H"/>
    <property type="match status" value="1"/>
</dbReference>
<dbReference type="Gene3D" id="1.50.10.10">
    <property type="match status" value="1"/>
</dbReference>
<dbReference type="InterPro" id="IPR012341">
    <property type="entry name" value="6hp_glycosidase-like_sf"/>
</dbReference>
<dbReference type="Proteomes" id="UP000068210">
    <property type="component" value="Chromosome"/>
</dbReference>
<proteinExistence type="predicted"/>
<evidence type="ECO:0000259" key="2">
    <source>
        <dbReference type="Pfam" id="PF17389"/>
    </source>
</evidence>
<organism evidence="3 4">
    <name type="scientific">Azotobacter chroococcum NCIMB 8003</name>
    <dbReference type="NCBI Taxonomy" id="1328314"/>
    <lineage>
        <taxon>Bacteria</taxon>
        <taxon>Pseudomonadati</taxon>
        <taxon>Pseudomonadota</taxon>
        <taxon>Gammaproteobacteria</taxon>
        <taxon>Pseudomonadales</taxon>
        <taxon>Pseudomonadaceae</taxon>
        <taxon>Azotobacter</taxon>
    </lineage>
</organism>
<sequence>MFRRKYLGTTAMTAVALSLAALYGGAYADNPPAAQTGEDGVDNSVNFPAYPLEPNGRDETVTVSVTNQEAAQRTYTISTTMDLRDDAEKQRVFTEDAAQPLLRSGNLMFDGLFAMAMDDLQMLSVSEIRDGSYNAGEPIACNCFQTGEKWTYVWTRDLSYAARLGLAELNPAQVINSLRFKTSDFREGAQSPASLPEGSLQIVQDTGSGGSWPVSTDRVTWALAAESVLNSLSGEAYDKFSDYAYAALRGTIEADRQAAFDQALGLYNGEQSYLDWRTQTYATWIVDNLSHMSESKALSTNVVHYQALRLTARLAREHGDAMLAQRYDDWADALKDKINKHFWLEEAGLYASLTSAAEDQAPVEKFDMLGSALAILSGIAPSHRASEVLANYPHGELGVPVYYPQQPGIEVYHNRAIWPFVTAYELQAAAKVRNSAVADNAIQSLVRGAALNLSNMENLEWLTGKPFYDDGPVINSKRQLWSVAGYLNMVIGTIFGYQVDKSGIMVEPFLTAKARQLFGDSPQARLSGLHYKGRSLDVVLNLPEAMSGTGYYMVETVRLNGAPVTGVIEESQLNDAANVIEVDFGGLQAGDTRISMAPEVDPGDHRDPRVFAPVEPQVTSIVQKDGKYTVHFTDNGNTGISSDSVYYRIFRDGKLVDDRLTQMSWTDRSKAPAGSRVCYAVQAVFSGSGHRSHHSAPSCAEEAAVQVIPVTDARVLSNVAVTPPSDGITEPTLRDWGAPTDTLEIQDISITEPGRYAIELVYNNHQYAINTGVTNAVKQIDVLRGHNKVVATGIVQMPHVEPRNGEQPLRTSTEMAVDLQPGTYRLVFSDYFNMSYLKSNALYSGSGGTGGPVNRASIAKVRIVKLGRSDVR</sequence>
<dbReference type="GO" id="GO:0005975">
    <property type="term" value="P:carbohydrate metabolic process"/>
    <property type="evidence" value="ECO:0007669"/>
    <property type="project" value="InterPro"/>
</dbReference>
<name>A0A0C4WK01_9GAMM</name>
<evidence type="ECO:0000313" key="3">
    <source>
        <dbReference type="EMBL" id="AJE22993.1"/>
    </source>
</evidence>
<dbReference type="EMBL" id="CP010415">
    <property type="protein sequence ID" value="AJE22993.1"/>
    <property type="molecule type" value="Genomic_DNA"/>
</dbReference>
<accession>A0A0C4WK01</accession>
<dbReference type="KEGG" id="acx:Achr_35980"/>
<dbReference type="InterPro" id="IPR008928">
    <property type="entry name" value="6-hairpin_glycosidase_sf"/>
</dbReference>
<evidence type="ECO:0000313" key="4">
    <source>
        <dbReference type="Proteomes" id="UP000068210"/>
    </source>
</evidence>
<keyword evidence="1" id="KW-0732">Signal</keyword>
<dbReference type="AlphaFoldDB" id="A0A0C4WK01"/>
<dbReference type="RefSeq" id="WP_052263982.1">
    <property type="nucleotide sequence ID" value="NZ_CP010415.1"/>
</dbReference>
<dbReference type="InterPro" id="IPR035396">
    <property type="entry name" value="Bac_rhamnosid6H"/>
</dbReference>
<dbReference type="HOGENOM" id="CLU_011138_0_0_6"/>
<keyword evidence="4" id="KW-1185">Reference proteome</keyword>
<feature type="chain" id="PRO_5002173151" description="Alpha-L-rhamnosidase six-hairpin glycosidase domain-containing protein" evidence="1">
    <location>
        <begin position="29"/>
        <end position="872"/>
    </location>
</feature>
<protein>
    <recommendedName>
        <fullName evidence="2">Alpha-L-rhamnosidase six-hairpin glycosidase domain-containing protein</fullName>
    </recommendedName>
</protein>
<feature type="signal peptide" evidence="1">
    <location>
        <begin position="1"/>
        <end position="28"/>
    </location>
</feature>
<dbReference type="SUPFAM" id="SSF48208">
    <property type="entry name" value="Six-hairpin glycosidases"/>
    <property type="match status" value="1"/>
</dbReference>
<feature type="domain" description="Alpha-L-rhamnosidase six-hairpin glycosidase" evidence="2">
    <location>
        <begin position="244"/>
        <end position="357"/>
    </location>
</feature>
<evidence type="ECO:0000256" key="1">
    <source>
        <dbReference type="SAM" id="SignalP"/>
    </source>
</evidence>